<name>A0A917GLX4_9MICC</name>
<reference evidence="2" key="2">
    <citation type="submission" date="2020-09" db="EMBL/GenBank/DDBJ databases">
        <authorList>
            <person name="Sun Q."/>
            <person name="Zhou Y."/>
        </authorList>
    </citation>
    <scope>NUCLEOTIDE SEQUENCE</scope>
    <source>
        <strain evidence="2">CGMCC 1.12187</strain>
    </source>
</reference>
<organism evidence="2 3">
    <name type="scientific">Kocuria dechangensis</name>
    <dbReference type="NCBI Taxonomy" id="1176249"/>
    <lineage>
        <taxon>Bacteria</taxon>
        <taxon>Bacillati</taxon>
        <taxon>Actinomycetota</taxon>
        <taxon>Actinomycetes</taxon>
        <taxon>Micrococcales</taxon>
        <taxon>Micrococcaceae</taxon>
        <taxon>Kocuria</taxon>
    </lineage>
</organism>
<reference evidence="2" key="1">
    <citation type="journal article" date="2014" name="Int. J. Syst. Evol. Microbiol.">
        <title>Complete genome sequence of Corynebacterium casei LMG S-19264T (=DSM 44701T), isolated from a smear-ripened cheese.</title>
        <authorList>
            <consortium name="US DOE Joint Genome Institute (JGI-PGF)"/>
            <person name="Walter F."/>
            <person name="Albersmeier A."/>
            <person name="Kalinowski J."/>
            <person name="Ruckert C."/>
        </authorList>
    </citation>
    <scope>NUCLEOTIDE SEQUENCE</scope>
    <source>
        <strain evidence="2">CGMCC 1.12187</strain>
    </source>
</reference>
<evidence type="ECO:0000313" key="3">
    <source>
        <dbReference type="Proteomes" id="UP000638848"/>
    </source>
</evidence>
<dbReference type="InterPro" id="IPR043746">
    <property type="entry name" value="DUF5691"/>
</dbReference>
<sequence>MTGFPDLAVAATLGCASRRVDLAGLPGEISVPGEDARAGGAGAGGPAPRLLDAAAQYATARRARVRPAAPSRPEAPPPETRPAVPPRLAGVVQRLAGDPELLSEAVRLVAARGLRLSPSTLVRCLEGADEDRWAVLEPVAGQAGAWLFAKGAFPGQRPRLSAQERWARATEPEARTAALRALRAADPALGRELLEQELAVVRPRERAALLPALEVGLGPEDLPLLTGQWEGRAAGPRAAARDLLARLPGSAVARQHEAWAAEWITVQRRLARSPRLVLGGEGPPDAERWGIPRDSAPARVLQVVSRVPPDSWPRILGLDVLELAALLEAAGTDPWPHLRTAALTFRHRRLASVIVHRPRQVRRAGDRSAVRPLDQDLLRLLERPEQERLVAQALRSPEDRWPWDAVAALAAPLPAAVWRAWLERLVREAPTGGGPTAAHWRMLLHRVGPADLTAVGAALRELTARGDGAAWRTPLHRAVETLTLRSALHEELS</sequence>
<gene>
    <name evidence="2" type="ORF">GCM10011374_11470</name>
</gene>
<comment type="caution">
    <text evidence="2">The sequence shown here is derived from an EMBL/GenBank/DDBJ whole genome shotgun (WGS) entry which is preliminary data.</text>
</comment>
<feature type="compositionally biased region" description="Pro residues" evidence="1">
    <location>
        <begin position="73"/>
        <end position="85"/>
    </location>
</feature>
<evidence type="ECO:0000256" key="1">
    <source>
        <dbReference type="SAM" id="MobiDB-lite"/>
    </source>
</evidence>
<dbReference type="RefSeq" id="WP_188535134.1">
    <property type="nucleotide sequence ID" value="NZ_BMEQ01000004.1"/>
</dbReference>
<dbReference type="Proteomes" id="UP000638848">
    <property type="component" value="Unassembled WGS sequence"/>
</dbReference>
<feature type="region of interest" description="Disordered" evidence="1">
    <location>
        <begin position="62"/>
        <end position="85"/>
    </location>
</feature>
<keyword evidence="3" id="KW-1185">Reference proteome</keyword>
<dbReference type="AlphaFoldDB" id="A0A917GLX4"/>
<dbReference type="EMBL" id="BMEQ01000004">
    <property type="protein sequence ID" value="GGG50581.1"/>
    <property type="molecule type" value="Genomic_DNA"/>
</dbReference>
<accession>A0A917GLX4</accession>
<evidence type="ECO:0000313" key="2">
    <source>
        <dbReference type="EMBL" id="GGG50581.1"/>
    </source>
</evidence>
<protein>
    <submittedName>
        <fullName evidence="2">Uncharacterized protein</fullName>
    </submittedName>
</protein>
<dbReference type="Pfam" id="PF18944">
    <property type="entry name" value="DUF5691"/>
    <property type="match status" value="1"/>
</dbReference>
<proteinExistence type="predicted"/>
<feature type="compositionally biased region" description="Low complexity" evidence="1">
    <location>
        <begin position="62"/>
        <end position="72"/>
    </location>
</feature>